<name>A0A518BTW0_9BACT</name>
<dbReference type="InterPro" id="IPR000600">
    <property type="entry name" value="ROK"/>
</dbReference>
<dbReference type="SUPFAM" id="SSF53067">
    <property type="entry name" value="Actin-like ATPase domain"/>
    <property type="match status" value="1"/>
</dbReference>
<dbReference type="Proteomes" id="UP000320386">
    <property type="component" value="Chromosome"/>
</dbReference>
<proteinExistence type="predicted"/>
<reference evidence="1 2" key="1">
    <citation type="submission" date="2019-02" db="EMBL/GenBank/DDBJ databases">
        <title>Deep-cultivation of Planctomycetes and their phenomic and genomic characterization uncovers novel biology.</title>
        <authorList>
            <person name="Wiegand S."/>
            <person name="Jogler M."/>
            <person name="Boedeker C."/>
            <person name="Pinto D."/>
            <person name="Vollmers J."/>
            <person name="Rivas-Marin E."/>
            <person name="Kohn T."/>
            <person name="Peeters S.H."/>
            <person name="Heuer A."/>
            <person name="Rast P."/>
            <person name="Oberbeckmann S."/>
            <person name="Bunk B."/>
            <person name="Jeske O."/>
            <person name="Meyerdierks A."/>
            <person name="Storesund J.E."/>
            <person name="Kallscheuer N."/>
            <person name="Luecker S."/>
            <person name="Lage O.M."/>
            <person name="Pohl T."/>
            <person name="Merkel B.J."/>
            <person name="Hornburger P."/>
            <person name="Mueller R.-W."/>
            <person name="Bruemmer F."/>
            <person name="Labrenz M."/>
            <person name="Spormann A.M."/>
            <person name="Op den Camp H."/>
            <person name="Overmann J."/>
            <person name="Amann R."/>
            <person name="Jetten M.S.M."/>
            <person name="Mascher T."/>
            <person name="Medema M.H."/>
            <person name="Devos D.P."/>
            <person name="Kaster A.-K."/>
            <person name="Ovreas L."/>
            <person name="Rohde M."/>
            <person name="Galperin M.Y."/>
            <person name="Jogler C."/>
        </authorList>
    </citation>
    <scope>NUCLEOTIDE SEQUENCE [LARGE SCALE GENOMIC DNA]</scope>
    <source>
        <strain evidence="1 2">Pan265</strain>
    </source>
</reference>
<dbReference type="CDD" id="cd23763">
    <property type="entry name" value="ASKHA_ATPase_ROK"/>
    <property type="match status" value="1"/>
</dbReference>
<dbReference type="AlphaFoldDB" id="A0A518BTW0"/>
<evidence type="ECO:0000313" key="2">
    <source>
        <dbReference type="Proteomes" id="UP000320386"/>
    </source>
</evidence>
<dbReference type="Gene3D" id="3.30.420.40">
    <property type="match status" value="2"/>
</dbReference>
<dbReference type="PANTHER" id="PTHR18964">
    <property type="entry name" value="ROK (REPRESSOR, ORF, KINASE) FAMILY"/>
    <property type="match status" value="1"/>
</dbReference>
<dbReference type="EMBL" id="CP036280">
    <property type="protein sequence ID" value="QDU70410.1"/>
    <property type="molecule type" value="Genomic_DNA"/>
</dbReference>
<dbReference type="KEGG" id="mcad:Pan265_02370"/>
<gene>
    <name evidence="1" type="primary">nagC_1</name>
    <name evidence="1" type="ORF">Pan265_02370</name>
</gene>
<dbReference type="OrthoDB" id="9810372at2"/>
<keyword evidence="2" id="KW-1185">Reference proteome</keyword>
<protein>
    <submittedName>
        <fullName evidence="1">N-acetylglucosamine repressor</fullName>
    </submittedName>
</protein>
<dbReference type="PANTHER" id="PTHR18964:SF173">
    <property type="entry name" value="GLUCOKINASE"/>
    <property type="match status" value="1"/>
</dbReference>
<evidence type="ECO:0000313" key="1">
    <source>
        <dbReference type="EMBL" id="QDU70410.1"/>
    </source>
</evidence>
<organism evidence="1 2">
    <name type="scientific">Mucisphaera calidilacus</name>
    <dbReference type="NCBI Taxonomy" id="2527982"/>
    <lineage>
        <taxon>Bacteria</taxon>
        <taxon>Pseudomonadati</taxon>
        <taxon>Planctomycetota</taxon>
        <taxon>Phycisphaerae</taxon>
        <taxon>Phycisphaerales</taxon>
        <taxon>Phycisphaeraceae</taxon>
        <taxon>Mucisphaera</taxon>
    </lineage>
</organism>
<accession>A0A518BTW0</accession>
<dbReference type="RefSeq" id="WP_145444488.1">
    <property type="nucleotide sequence ID" value="NZ_CP036280.1"/>
</dbReference>
<dbReference type="Pfam" id="PF00480">
    <property type="entry name" value="ROK"/>
    <property type="match status" value="1"/>
</dbReference>
<sequence length="298" mass="30115">MDQDVAGRILGIDLGGTKTAVVRGDATGRVLAREVFPTAGAEATLGRVVDAARGFGVAFERVGIACGGPIDGVRGCLMSPPNLPGWSGVALVDWAERAFGCRVAMMNDANAGALAEWRWGAGRGMSDVVFLTCGTGLGAGIIAGGRLLSGASGNAGEVGHVRLTEQGPEGYGKQGSVEGWVSGGGIGRAASDGGWGEGVTAKDVVLAADAGDAGARAILDAAGQKLGRTVALLVDVLNPQAVILGSLYVRARRHLEPGMRRVVEAEALPELLGVCRVVPAELGERIGDLQSLAAGLEA</sequence>
<dbReference type="InterPro" id="IPR043129">
    <property type="entry name" value="ATPase_NBD"/>
</dbReference>